<feature type="region of interest" description="Disordered" evidence="5">
    <location>
        <begin position="1"/>
        <end position="30"/>
    </location>
</feature>
<dbReference type="PROSITE" id="PS50082">
    <property type="entry name" value="WD_REPEATS_2"/>
    <property type="match status" value="2"/>
</dbReference>
<accession>A0A6I9R170</accession>
<dbReference type="InterPro" id="IPR022052">
    <property type="entry name" value="Histone-bd_RBBP4-like_N"/>
</dbReference>
<protein>
    <submittedName>
        <fullName evidence="8">Glutamate-rich WD repeat-containing protein 1</fullName>
    </submittedName>
</protein>
<dbReference type="Proteomes" id="UP000504607">
    <property type="component" value="Chromosome 3"/>
</dbReference>
<proteinExistence type="inferred from homology"/>
<dbReference type="Gene3D" id="2.130.10.10">
    <property type="entry name" value="YVTN repeat-like/Quinoprotein amine dehydrogenase"/>
    <property type="match status" value="1"/>
</dbReference>
<dbReference type="PROSITE" id="PS50294">
    <property type="entry name" value="WD_REPEATS_REGION"/>
    <property type="match status" value="2"/>
</dbReference>
<feature type="domain" description="Histone-binding protein RBBP4-like N-terminal" evidence="6">
    <location>
        <begin position="45"/>
        <end position="111"/>
    </location>
</feature>
<dbReference type="InterPro" id="IPR036322">
    <property type="entry name" value="WD40_repeat_dom_sf"/>
</dbReference>
<feature type="compositionally biased region" description="Basic residues" evidence="5">
    <location>
        <begin position="1"/>
        <end position="18"/>
    </location>
</feature>
<dbReference type="SUPFAM" id="SSF50978">
    <property type="entry name" value="WD40 repeat-like"/>
    <property type="match status" value="1"/>
</dbReference>
<gene>
    <name evidence="8" type="primary">LOC105042383</name>
</gene>
<dbReference type="RefSeq" id="XP_010917864.1">
    <property type="nucleotide sequence ID" value="XM_010919562.2"/>
</dbReference>
<feature type="compositionally biased region" description="Acidic residues" evidence="5">
    <location>
        <begin position="126"/>
        <end position="143"/>
    </location>
</feature>
<feature type="repeat" description="WD" evidence="4">
    <location>
        <begin position="355"/>
        <end position="397"/>
    </location>
</feature>
<evidence type="ECO:0000256" key="4">
    <source>
        <dbReference type="PROSITE-ProRule" id="PRU00221"/>
    </source>
</evidence>
<dbReference type="Pfam" id="PF12265">
    <property type="entry name" value="CAF1C_H4-bd"/>
    <property type="match status" value="1"/>
</dbReference>
<dbReference type="PANTHER" id="PTHR45903">
    <property type="entry name" value="GLUTAMATE-RICH WD REPEAT-CONTAINING PROTEIN 1"/>
    <property type="match status" value="1"/>
</dbReference>
<name>A0A6I9R170_ELAGV</name>
<evidence type="ECO:0000256" key="1">
    <source>
        <dbReference type="ARBA" id="ARBA00009341"/>
    </source>
</evidence>
<feature type="region of interest" description="Disordered" evidence="5">
    <location>
        <begin position="120"/>
        <end position="146"/>
    </location>
</feature>
<dbReference type="AlphaFoldDB" id="A0A6I9R170"/>
<evidence type="ECO:0000259" key="6">
    <source>
        <dbReference type="Pfam" id="PF12265"/>
    </source>
</evidence>
<dbReference type="RefSeq" id="XP_073109632.1">
    <property type="nucleotide sequence ID" value="XM_073253531.1"/>
</dbReference>
<dbReference type="InParanoid" id="A0A6I9R170"/>
<evidence type="ECO:0000256" key="3">
    <source>
        <dbReference type="ARBA" id="ARBA00022737"/>
    </source>
</evidence>
<dbReference type="GO" id="GO:0005730">
    <property type="term" value="C:nucleolus"/>
    <property type="evidence" value="ECO:0007669"/>
    <property type="project" value="TreeGrafter"/>
</dbReference>
<feature type="repeat" description="WD" evidence="4">
    <location>
        <begin position="265"/>
        <end position="307"/>
    </location>
</feature>
<dbReference type="InterPro" id="IPR051972">
    <property type="entry name" value="Glutamate-rich_WD_repeat"/>
</dbReference>
<dbReference type="GO" id="GO:0042254">
    <property type="term" value="P:ribosome biogenesis"/>
    <property type="evidence" value="ECO:0007669"/>
    <property type="project" value="TreeGrafter"/>
</dbReference>
<comment type="similarity">
    <text evidence="1">Belongs to the WD repeat RBAP46/RBAP48/MSI1 family.</text>
</comment>
<dbReference type="Pfam" id="PF00400">
    <property type="entry name" value="WD40"/>
    <property type="match status" value="3"/>
</dbReference>
<dbReference type="OrthoDB" id="2161379at2759"/>
<dbReference type="KEGG" id="egu:105042383"/>
<sequence>MVRSLKNPKKSKRKNKGSKKGESSSVPLAPAKVWQPGVDKLEEGEELQFDPSVYNYLRAFNVGWPCLSFDIVHDSLGLVRTEFPHTVYGIAGTQAEQASWNYIGIFKLSNIVGKKRELVPASSADNDTDMDSESSSDEDEDESDKSMQPVLELHKVAHQGGINRIRSMTQKPHICATWADTGHVQVWDFSSFLNALAESERDTSSGGNSLHRLSPIIKFGGHKDEGYAIDWSSVVPGRLVSGDCNNCIHLWEPSSETWNVDMSPFVGHAASVEDLQWSPTEADVFASCSVDGTIAIWDTRIGKSPAVSLKAHNTDVNVISWNRLASCMIASGSDDGAFSIHDLRLIKGDSLVAHFEYHKHPITSIEWSPHEASTLAVSSADHQLTIWDLSLEKDEEEEAEFKAKMKEQVNAPEDLPPQLLFVHQGQKDLKELHWHTQIPGMIISTAADGFNISMPANIDTTLPSGGA</sequence>
<keyword evidence="3" id="KW-0677">Repeat</keyword>
<dbReference type="InterPro" id="IPR015943">
    <property type="entry name" value="WD40/YVTN_repeat-like_dom_sf"/>
</dbReference>
<dbReference type="SMART" id="SM00320">
    <property type="entry name" value="WD40"/>
    <property type="match status" value="5"/>
</dbReference>
<evidence type="ECO:0000313" key="8">
    <source>
        <dbReference type="RefSeq" id="XP_010917864.1"/>
    </source>
</evidence>
<dbReference type="InterPro" id="IPR001680">
    <property type="entry name" value="WD40_rpt"/>
</dbReference>
<keyword evidence="2 4" id="KW-0853">WD repeat</keyword>
<evidence type="ECO:0000256" key="5">
    <source>
        <dbReference type="SAM" id="MobiDB-lite"/>
    </source>
</evidence>
<keyword evidence="7" id="KW-1185">Reference proteome</keyword>
<organism evidence="7 8">
    <name type="scientific">Elaeis guineensis var. tenera</name>
    <name type="common">Oil palm</name>
    <dbReference type="NCBI Taxonomy" id="51953"/>
    <lineage>
        <taxon>Eukaryota</taxon>
        <taxon>Viridiplantae</taxon>
        <taxon>Streptophyta</taxon>
        <taxon>Embryophyta</taxon>
        <taxon>Tracheophyta</taxon>
        <taxon>Spermatophyta</taxon>
        <taxon>Magnoliopsida</taxon>
        <taxon>Liliopsida</taxon>
        <taxon>Arecaceae</taxon>
        <taxon>Arecoideae</taxon>
        <taxon>Cocoseae</taxon>
        <taxon>Elaeidinae</taxon>
        <taxon>Elaeis</taxon>
    </lineage>
</organism>
<dbReference type="GeneID" id="105042383"/>
<evidence type="ECO:0000313" key="7">
    <source>
        <dbReference type="Proteomes" id="UP000504607"/>
    </source>
</evidence>
<dbReference type="PANTHER" id="PTHR45903:SF1">
    <property type="entry name" value="GLUTAMATE-RICH WD REPEAT-CONTAINING PROTEIN 1"/>
    <property type="match status" value="1"/>
</dbReference>
<evidence type="ECO:0000256" key="2">
    <source>
        <dbReference type="ARBA" id="ARBA00022574"/>
    </source>
</evidence>
<dbReference type="FunCoup" id="A0A6I9R170">
    <property type="interactions" value="1992"/>
</dbReference>
<reference evidence="8" key="1">
    <citation type="submission" date="2025-08" db="UniProtKB">
        <authorList>
            <consortium name="RefSeq"/>
        </authorList>
    </citation>
    <scope>IDENTIFICATION</scope>
</reference>